<feature type="region of interest" description="Disordered" evidence="3">
    <location>
        <begin position="116"/>
        <end position="147"/>
    </location>
</feature>
<proteinExistence type="predicted"/>
<dbReference type="Gene3D" id="1.20.870.10">
    <property type="entry name" value="Son of sevenless (SoS) protein Chain: S domain 1"/>
    <property type="match status" value="1"/>
</dbReference>
<dbReference type="Gene3D" id="1.10.840.10">
    <property type="entry name" value="Ras guanine-nucleotide exchange factors catalytic domain"/>
    <property type="match status" value="1"/>
</dbReference>
<feature type="compositionally biased region" description="Basic residues" evidence="3">
    <location>
        <begin position="870"/>
        <end position="881"/>
    </location>
</feature>
<dbReference type="CDD" id="cd06224">
    <property type="entry name" value="REM"/>
    <property type="match status" value="1"/>
</dbReference>
<feature type="compositionally biased region" description="Basic and acidic residues" evidence="3">
    <location>
        <begin position="459"/>
        <end position="469"/>
    </location>
</feature>
<dbReference type="PROSITE" id="PS50212">
    <property type="entry name" value="RASGEF_NTER"/>
    <property type="match status" value="1"/>
</dbReference>
<feature type="compositionally biased region" description="Basic and acidic residues" evidence="3">
    <location>
        <begin position="270"/>
        <end position="287"/>
    </location>
</feature>
<sequence length="1521" mass="166344">MPVFLAVQSAAESIFLSIEASGCDKPTTPLALSSSRISDSTFFKDITTGSGRRSSSFTTKIPIRVDKGSSEVDRKIADETPAVSCSTSGSETSSHGLTPDDRQLLWQLWAQVEPLFDQNNTPPPKPPIPHNAEEPSSPPFSSAGESLATDSGILSDLSLDLFPSTGTYTNVRADTKLNAYLRSLAEAVEEEQPPKRQFCQDPHQVMSTSRHITADKESLYASLNHCPSTLHQNGHCQPPPPPLPPSPPPRNGKLNCGLNLNDCADLNLPHADDSDASEKENTELGEWRGRREDATSVTVFGATGHALCDSLKSKTSLPVLETNLSAASLPPPPPPPPSAYVIRVTDRRVSCSKPPTGPGRADAVASPELGRTVRSYAPSLGLQTSSVDGHTKVQTLRGKNSPPSWEAMDTSSSVLTASNGRLGDGGQDCVEQSMNPLSDKAMKEEVLNVVLRMHEKQFLKGSSPDHERPTSLPQSPSLPPRPVVVERRKQFVSTPNGPGPEPRCEADSKSDTEDDFELIEVNGKRYRRHFRRHIILQRHKCRQVVVAPSLSDGSGPDLSRQVAKSALQVCQLEEPYDYLPSSEWASTLLTALSEDDKSVGVKTEGSESVEGPTLSESVAEASKCVSSNDAGAPLKVTMAASTDSISPSKTMGNGFNNNLLNYMYRFGRSDLHDPLLDSRISRKVADFFQAKWRKRETAQGPHDRSKTVAYVQKYSQPTGAGTVIQRSTCVQQTCHVRMVGGLQELMQQISSSVPVSIVCTPAPPAPKTSENATSCQLIGKEKPDIDREEKCMQTGDNFANGIFSSGVADNAASNKSAHPMKIDLPRTHTVQHLYSCSSVTAGDHSNSLTVGPVSAPGSTSCSKNGSPSTFRRRHPRPSRRKASLEDPPTNSNSPSDTSHSFPLYDVEVCSVSLPTVEEAERLHPLLAELDATPFLDIENTESDTDLDIQAGTIDALVVYATSIGRAQRSFLLALDVFLFMYRTFMTSEDLINRLIQRYLLFQSSARLQESVEDKTRLKICNFVVSYLIRVVSRLSQDLTPEIYALLQAFRERVLKDGHTALGKALESTLAGALKRMPTKAPLLQPQPTQVPSALPGIESPFYNHDLLHSEPCAVRRSHSIGVVAERSEPASDLETKCLTLQPRDPGGGDSGVSDTTATLREQRPRVGGLWASARNSFSDTNMGVAVSPNQLLQRSSSPSCSTFSDLELDCSQISTPPMGGSCVSSPVMSKRPTPQTGVSREERGSQSVVMSPVATITLTRSPCSSVSIQRRRRLSLLDVPAKLLAEQLTYLEAEKYKHLTLNELLDIRSLVETKAPGVAACAAQFSALSNWAATLLLEPPESQRERCALKLLNTMDHLRALKNFNSFLAILCAFLLIPEDIFSKKTRARLARLRPYMQPPHFSTYRRELAESSPPLIPYLGLTLQNLIVLDQVNAVFLSKVPKAMAAAYKEAHGPIVNFWRCWKHFLIIDFFVKQESSDTRAAHYDIKKDRDVLDFIGDFRTAYPDFALRELINRRKRQAT</sequence>
<feature type="region of interest" description="Disordered" evidence="3">
    <location>
        <begin position="1219"/>
        <end position="1246"/>
    </location>
</feature>
<evidence type="ECO:0000259" key="4">
    <source>
        <dbReference type="PROSITE" id="PS50009"/>
    </source>
</evidence>
<feature type="compositionally biased region" description="Basic and acidic residues" evidence="3">
    <location>
        <begin position="502"/>
        <end position="511"/>
    </location>
</feature>
<dbReference type="GO" id="GO:0007265">
    <property type="term" value="P:Ras protein signal transduction"/>
    <property type="evidence" value="ECO:0007669"/>
    <property type="project" value="TreeGrafter"/>
</dbReference>
<dbReference type="PROSITE" id="PS50009">
    <property type="entry name" value="RASGEF_CAT"/>
    <property type="match status" value="1"/>
</dbReference>
<evidence type="ECO:0000259" key="5">
    <source>
        <dbReference type="PROSITE" id="PS50212"/>
    </source>
</evidence>
<evidence type="ECO:0000256" key="2">
    <source>
        <dbReference type="PROSITE-ProRule" id="PRU00168"/>
    </source>
</evidence>
<feature type="region of interest" description="Disordered" evidence="3">
    <location>
        <begin position="231"/>
        <end position="255"/>
    </location>
</feature>
<dbReference type="PANTHER" id="PTHR23113:SF224">
    <property type="entry name" value="RAP GUANINE NUCLEOTIDE EXCHANGE FACTOR 1"/>
    <property type="match status" value="1"/>
</dbReference>
<feature type="domain" description="Ras-GEF" evidence="4">
    <location>
        <begin position="1280"/>
        <end position="1509"/>
    </location>
</feature>
<keyword evidence="1 2" id="KW-0344">Guanine-nucleotide releasing factor</keyword>
<dbReference type="InterPro" id="IPR036964">
    <property type="entry name" value="RASGEF_cat_dom_sf"/>
</dbReference>
<accession>A0A0X3PJ24</accession>
<dbReference type="GO" id="GO:0005886">
    <property type="term" value="C:plasma membrane"/>
    <property type="evidence" value="ECO:0007669"/>
    <property type="project" value="TreeGrafter"/>
</dbReference>
<dbReference type="GO" id="GO:0005085">
    <property type="term" value="F:guanyl-nucleotide exchange factor activity"/>
    <property type="evidence" value="ECO:0007669"/>
    <property type="project" value="UniProtKB-KW"/>
</dbReference>
<dbReference type="SMART" id="SM00147">
    <property type="entry name" value="RasGEF"/>
    <property type="match status" value="1"/>
</dbReference>
<feature type="region of interest" description="Disordered" evidence="3">
    <location>
        <begin position="459"/>
        <end position="513"/>
    </location>
</feature>
<dbReference type="Pfam" id="PF00618">
    <property type="entry name" value="RasGEF_N"/>
    <property type="match status" value="1"/>
</dbReference>
<gene>
    <name evidence="6" type="primary">RPGF1</name>
    <name evidence="6" type="ORF">TR91013</name>
</gene>
<feature type="compositionally biased region" description="Pro residues" evidence="3">
    <location>
        <begin position="237"/>
        <end position="250"/>
    </location>
</feature>
<dbReference type="SUPFAM" id="SSF48366">
    <property type="entry name" value="Ras GEF"/>
    <property type="match status" value="1"/>
</dbReference>
<name>A0A0X3PJ24_SCHSO</name>
<evidence type="ECO:0000313" key="6">
    <source>
        <dbReference type="EMBL" id="JAP51320.1"/>
    </source>
</evidence>
<dbReference type="InterPro" id="IPR001895">
    <property type="entry name" value="RASGEF_cat_dom"/>
</dbReference>
<feature type="region of interest" description="Disordered" evidence="3">
    <location>
        <begin position="267"/>
        <end position="287"/>
    </location>
</feature>
<feature type="region of interest" description="Disordered" evidence="3">
    <location>
        <begin position="1140"/>
        <end position="1161"/>
    </location>
</feature>
<evidence type="ECO:0000256" key="1">
    <source>
        <dbReference type="ARBA" id="ARBA00022658"/>
    </source>
</evidence>
<dbReference type="PANTHER" id="PTHR23113">
    <property type="entry name" value="GUANINE NUCLEOTIDE EXCHANGE FACTOR"/>
    <property type="match status" value="1"/>
</dbReference>
<protein>
    <submittedName>
        <fullName evidence="6">Rap guanine nucleotide exchange factor 1</fullName>
    </submittedName>
</protein>
<reference evidence="6" key="1">
    <citation type="submission" date="2016-01" db="EMBL/GenBank/DDBJ databases">
        <title>Reference transcriptome for the parasite Schistocephalus solidus: insights into the molecular evolution of parasitism.</title>
        <authorList>
            <person name="Hebert F.O."/>
            <person name="Grambauer S."/>
            <person name="Barber I."/>
            <person name="Landry C.R."/>
            <person name="Aubin-Horth N."/>
        </authorList>
    </citation>
    <scope>NUCLEOTIDE SEQUENCE</scope>
</reference>
<dbReference type="Pfam" id="PF00617">
    <property type="entry name" value="RasGEF"/>
    <property type="match status" value="1"/>
</dbReference>
<dbReference type="InterPro" id="IPR008937">
    <property type="entry name" value="Ras-like_GEF"/>
</dbReference>
<organism evidence="6">
    <name type="scientific">Schistocephalus solidus</name>
    <name type="common">Tapeworm</name>
    <dbReference type="NCBI Taxonomy" id="70667"/>
    <lineage>
        <taxon>Eukaryota</taxon>
        <taxon>Metazoa</taxon>
        <taxon>Spiralia</taxon>
        <taxon>Lophotrochozoa</taxon>
        <taxon>Platyhelminthes</taxon>
        <taxon>Cestoda</taxon>
        <taxon>Eucestoda</taxon>
        <taxon>Diphyllobothriidea</taxon>
        <taxon>Diphyllobothriidae</taxon>
        <taxon>Schistocephalus</taxon>
    </lineage>
</organism>
<feature type="compositionally biased region" description="Low complexity" evidence="3">
    <location>
        <begin position="886"/>
        <end position="898"/>
    </location>
</feature>
<feature type="region of interest" description="Disordered" evidence="3">
    <location>
        <begin position="70"/>
        <end position="98"/>
    </location>
</feature>
<feature type="compositionally biased region" description="Low complexity" evidence="3">
    <location>
        <begin position="84"/>
        <end position="94"/>
    </location>
</feature>
<feature type="domain" description="N-terminal Ras-GEF" evidence="5">
    <location>
        <begin position="944"/>
        <end position="1077"/>
    </location>
</feature>
<feature type="compositionally biased region" description="Polar residues" evidence="3">
    <location>
        <begin position="856"/>
        <end position="865"/>
    </location>
</feature>
<feature type="compositionally biased region" description="Polar residues" evidence="3">
    <location>
        <begin position="1222"/>
        <end position="1238"/>
    </location>
</feature>
<feature type="region of interest" description="Disordered" evidence="3">
    <location>
        <begin position="597"/>
        <end position="617"/>
    </location>
</feature>
<dbReference type="InterPro" id="IPR023578">
    <property type="entry name" value="Ras_GEF_dom_sf"/>
</dbReference>
<dbReference type="SMART" id="SM00229">
    <property type="entry name" value="RasGEFN"/>
    <property type="match status" value="1"/>
</dbReference>
<dbReference type="InterPro" id="IPR000651">
    <property type="entry name" value="Ras-like_Gua-exchang_fac_N"/>
</dbReference>
<feature type="region of interest" description="Disordered" evidence="3">
    <location>
        <begin position="847"/>
        <end position="899"/>
    </location>
</feature>
<dbReference type="EMBL" id="GEEE01011905">
    <property type="protein sequence ID" value="JAP51320.1"/>
    <property type="molecule type" value="Transcribed_RNA"/>
</dbReference>
<evidence type="ECO:0000256" key="3">
    <source>
        <dbReference type="SAM" id="MobiDB-lite"/>
    </source>
</evidence>